<accession>A0A193C7X0</accession>
<reference evidence="1 2" key="1">
    <citation type="journal article" date="2015" name="Genome Announc.">
        <title>Draft Genome Sequence of Norvancomycin-Producing Strain Amycolatopsis orientalis CPCC200066.</title>
        <authorList>
            <person name="Lei X."/>
            <person name="Yuan F."/>
            <person name="Shi Y."/>
            <person name="Li X."/>
            <person name="Wang L."/>
            <person name="Hong B."/>
        </authorList>
    </citation>
    <scope>NUCLEOTIDE SEQUENCE [LARGE SCALE GENOMIC DNA]</scope>
    <source>
        <strain evidence="1 2">B-37</strain>
    </source>
</reference>
<evidence type="ECO:0000313" key="2">
    <source>
        <dbReference type="Proteomes" id="UP000093695"/>
    </source>
</evidence>
<dbReference type="Proteomes" id="UP000093695">
    <property type="component" value="Chromosome"/>
</dbReference>
<keyword evidence="2" id="KW-1185">Reference proteome</keyword>
<proteinExistence type="predicted"/>
<protein>
    <submittedName>
        <fullName evidence="1">Uncharacterized protein</fullName>
    </submittedName>
</protein>
<sequence length="141" mass="13916">MTFTCGVLPGEGGVPHGFVSAAGTTARELDGAGLDDGAPLLGGTLELDGGSLLDGGLLLDGGVLEGGVVGGRQAISNSTVAVPLAAGRFGPPSQWKLALNLPVFPAALPCPMYGAWLPEPGWTSSVTGPAKPSDVTAVRVP</sequence>
<organism evidence="1 2">
    <name type="scientific">Amycolatopsis orientalis</name>
    <name type="common">Nocardia orientalis</name>
    <dbReference type="NCBI Taxonomy" id="31958"/>
    <lineage>
        <taxon>Bacteria</taxon>
        <taxon>Bacillati</taxon>
        <taxon>Actinomycetota</taxon>
        <taxon>Actinomycetes</taxon>
        <taxon>Pseudonocardiales</taxon>
        <taxon>Pseudonocardiaceae</taxon>
        <taxon>Amycolatopsis</taxon>
    </lineage>
</organism>
<evidence type="ECO:0000313" key="1">
    <source>
        <dbReference type="EMBL" id="ANN20577.1"/>
    </source>
</evidence>
<gene>
    <name evidence="1" type="ORF">SD37_36645</name>
</gene>
<dbReference type="STRING" id="31958.SD37_36645"/>
<dbReference type="AlphaFoldDB" id="A0A193C7X0"/>
<name>A0A193C7X0_AMYOR</name>
<dbReference type="EMBL" id="CP016174">
    <property type="protein sequence ID" value="ANN20577.1"/>
    <property type="molecule type" value="Genomic_DNA"/>
</dbReference>
<dbReference type="KEGG" id="aori:SD37_36645"/>